<dbReference type="InterPro" id="IPR029017">
    <property type="entry name" value="Enolase-like_N"/>
</dbReference>
<feature type="binding site" evidence="6">
    <location>
        <position position="370"/>
    </location>
    <ligand>
        <name>(2R)-2-phosphoglycerate</name>
        <dbReference type="ChEBI" id="CHEBI:58289"/>
    </ligand>
</feature>
<comment type="cofactor">
    <cofactor evidence="9">
        <name>Mg(2+)</name>
        <dbReference type="ChEBI" id="CHEBI:18420"/>
    </cofactor>
    <text evidence="9">Mg(2+) is required for catalysis and for stabilizing the dimer.</text>
</comment>
<feature type="binding site" evidence="6">
    <location>
        <position position="391"/>
    </location>
    <ligand>
        <name>(2R)-2-phosphoglycerate</name>
        <dbReference type="ChEBI" id="CHEBI:58289"/>
    </ligand>
</feature>
<feature type="domain" description="Enolase N-terminal" evidence="11">
    <location>
        <begin position="8"/>
        <end position="137"/>
    </location>
</feature>
<feature type="binding site" evidence="6 9">
    <location>
        <position position="290"/>
    </location>
    <ligand>
        <name>Mg(2+)</name>
        <dbReference type="ChEBI" id="CHEBI:18420"/>
    </ligand>
</feature>
<dbReference type="PIRSF" id="PIRSF001400">
    <property type="entry name" value="Enolase"/>
    <property type="match status" value="1"/>
</dbReference>
<feature type="binding site" evidence="8">
    <location>
        <position position="167"/>
    </location>
    <ligand>
        <name>substrate</name>
    </ligand>
</feature>
<dbReference type="OrthoDB" id="8680at2157"/>
<dbReference type="SUPFAM" id="SSF51604">
    <property type="entry name" value="Enolase C-terminal domain-like"/>
    <property type="match status" value="1"/>
</dbReference>
<dbReference type="SFLD" id="SFLDS00001">
    <property type="entry name" value="Enolase"/>
    <property type="match status" value="1"/>
</dbReference>
<feature type="binding site" evidence="6 9">
    <location>
        <position position="315"/>
    </location>
    <ligand>
        <name>Mg(2+)</name>
        <dbReference type="ChEBI" id="CHEBI:18420"/>
    </ligand>
</feature>
<dbReference type="InterPro" id="IPR020810">
    <property type="entry name" value="Enolase_C"/>
</dbReference>
<feature type="domain" description="Enolase C-terminal TIM barrel" evidence="10">
    <location>
        <begin position="142"/>
        <end position="428"/>
    </location>
</feature>
<dbReference type="GO" id="GO:0000015">
    <property type="term" value="C:phosphopyruvate hydratase complex"/>
    <property type="evidence" value="ECO:0007669"/>
    <property type="project" value="InterPro"/>
</dbReference>
<dbReference type="SMART" id="SM01193">
    <property type="entry name" value="Enolase_N"/>
    <property type="match status" value="1"/>
</dbReference>
<dbReference type="FunFam" id="3.30.390.10:FF:000001">
    <property type="entry name" value="Enolase"/>
    <property type="match status" value="1"/>
</dbReference>
<evidence type="ECO:0000256" key="6">
    <source>
        <dbReference type="HAMAP-Rule" id="MF_00318"/>
    </source>
</evidence>
<dbReference type="EMBL" id="CP009961">
    <property type="protein sequence ID" value="AKG39270.1"/>
    <property type="molecule type" value="Genomic_DNA"/>
</dbReference>
<dbReference type="GO" id="GO:0004634">
    <property type="term" value="F:phosphopyruvate hydratase activity"/>
    <property type="evidence" value="ECO:0007669"/>
    <property type="project" value="UniProtKB-UniRule"/>
</dbReference>
<dbReference type="GO" id="GO:0005576">
    <property type="term" value="C:extracellular region"/>
    <property type="evidence" value="ECO:0007669"/>
    <property type="project" value="UniProtKB-SubCell"/>
</dbReference>
<keyword evidence="5 6" id="KW-0456">Lyase</keyword>
<keyword evidence="6" id="KW-0963">Cytoplasm</keyword>
<keyword evidence="4 6" id="KW-0324">Glycolysis</keyword>
<dbReference type="PANTHER" id="PTHR11902">
    <property type="entry name" value="ENOLASE"/>
    <property type="match status" value="1"/>
</dbReference>
<comment type="function">
    <text evidence="6">Catalyzes the reversible conversion of 2-phosphoglycerate (2-PG) into phosphoenolpyruvate (PEP). It is essential for the degradation of carbohydrates via glycolysis.</text>
</comment>
<dbReference type="GO" id="GO:0009986">
    <property type="term" value="C:cell surface"/>
    <property type="evidence" value="ECO:0007669"/>
    <property type="project" value="UniProtKB-SubCell"/>
</dbReference>
<comment type="cofactor">
    <cofactor evidence="6">
        <name>Mg(2+)</name>
        <dbReference type="ChEBI" id="CHEBI:18420"/>
    </cofactor>
    <text evidence="6">Binds a second Mg(2+) ion via substrate during catalysis.</text>
</comment>
<dbReference type="PANTHER" id="PTHR11902:SF1">
    <property type="entry name" value="ENOLASE"/>
    <property type="match status" value="1"/>
</dbReference>
<feature type="binding site" evidence="6">
    <location>
        <position position="369"/>
    </location>
    <ligand>
        <name>(2R)-2-phosphoglycerate</name>
        <dbReference type="ChEBI" id="CHEBI:58289"/>
    </ligand>
</feature>
<feature type="binding site" evidence="8">
    <location>
        <position position="158"/>
    </location>
    <ligand>
        <name>substrate</name>
    </ligand>
</feature>
<dbReference type="UniPathway" id="UPA00109">
    <property type="reaction ID" value="UER00187"/>
</dbReference>
<dbReference type="NCBIfam" id="TIGR01060">
    <property type="entry name" value="eno"/>
    <property type="match status" value="1"/>
</dbReference>
<dbReference type="GeneID" id="25400748"/>
<dbReference type="RefSeq" id="WP_052884842.1">
    <property type="nucleotide sequence ID" value="NZ_CP009961.1"/>
</dbReference>
<evidence type="ECO:0000256" key="2">
    <source>
        <dbReference type="ARBA" id="ARBA00009604"/>
    </source>
</evidence>
<reference evidence="12 13" key="1">
    <citation type="journal article" date="2015" name="Stand. Genomic Sci.">
        <title>Complete genome sequence of and proposal of Thermofilum uzonense sp. nov. a novel hyperthermophilic crenarchaeon and emended description of the genus Thermofilum.</title>
        <authorList>
            <person name="Toshchakov S.V."/>
            <person name="Korzhenkov A.A."/>
            <person name="Samarov N.I."/>
            <person name="Mazunin I.O."/>
            <person name="Mozhey O.I."/>
            <person name="Shmyr I.S."/>
            <person name="Derbikova K.S."/>
            <person name="Taranov E.A."/>
            <person name="Dominova I.N."/>
            <person name="Bonch-Osmolovskaya E.A."/>
            <person name="Patrushev M.V."/>
            <person name="Podosokorskaya O.A."/>
            <person name="Kublanov I.V."/>
        </authorList>
    </citation>
    <scope>NUCLEOTIDE SEQUENCE [LARGE SCALE GENOMIC DNA]</scope>
    <source>
        <strain evidence="12 13">1807-2</strain>
    </source>
</reference>
<feature type="binding site" evidence="8">
    <location>
        <position position="290"/>
    </location>
    <ligand>
        <name>substrate</name>
    </ligand>
</feature>
<evidence type="ECO:0000259" key="10">
    <source>
        <dbReference type="SMART" id="SM01192"/>
    </source>
</evidence>
<evidence type="ECO:0000256" key="7">
    <source>
        <dbReference type="PIRSR" id="PIRSR001400-1"/>
    </source>
</evidence>
<dbReference type="STRING" id="1550241.MA03_00915"/>
<feature type="binding site" evidence="6">
    <location>
        <position position="166"/>
    </location>
    <ligand>
        <name>(2R)-2-phosphoglycerate</name>
        <dbReference type="ChEBI" id="CHEBI:58289"/>
    </ligand>
</feature>
<evidence type="ECO:0000256" key="8">
    <source>
        <dbReference type="PIRSR" id="PIRSR001400-2"/>
    </source>
</evidence>
<keyword evidence="3 6" id="KW-0460">Magnesium</keyword>
<proteinExistence type="inferred from homology"/>
<keyword evidence="6 9" id="KW-0479">Metal-binding</keyword>
<feature type="binding site" evidence="8">
    <location>
        <position position="391"/>
    </location>
    <ligand>
        <name>substrate</name>
    </ligand>
</feature>
<dbReference type="GO" id="GO:0006096">
    <property type="term" value="P:glycolytic process"/>
    <property type="evidence" value="ECO:0007669"/>
    <property type="project" value="UniProtKB-UniRule"/>
</dbReference>
<dbReference type="SUPFAM" id="SSF54826">
    <property type="entry name" value="Enolase N-terminal domain-like"/>
    <property type="match status" value="1"/>
</dbReference>
<dbReference type="EC" id="4.2.1.11" evidence="6"/>
<organism evidence="12 13">
    <name type="scientific">Infirmifilum uzonense</name>
    <dbReference type="NCBI Taxonomy" id="1550241"/>
    <lineage>
        <taxon>Archaea</taxon>
        <taxon>Thermoproteota</taxon>
        <taxon>Thermoprotei</taxon>
        <taxon>Thermofilales</taxon>
        <taxon>Thermofilaceae</taxon>
        <taxon>Infirmifilum</taxon>
    </lineage>
</organism>
<name>A0A0F7FIL9_9CREN</name>
<feature type="binding site" evidence="8">
    <location>
        <begin position="367"/>
        <end position="370"/>
    </location>
    <ligand>
        <name>substrate</name>
    </ligand>
</feature>
<dbReference type="AlphaFoldDB" id="A0A0F7FIL9"/>
<dbReference type="PATRIC" id="fig|1550241.5.peg.185"/>
<evidence type="ECO:0000256" key="5">
    <source>
        <dbReference type="ARBA" id="ARBA00023239"/>
    </source>
</evidence>
<dbReference type="InterPro" id="IPR020811">
    <property type="entry name" value="Enolase_N"/>
</dbReference>
<accession>A0A0F7FIL9</accession>
<comment type="pathway">
    <text evidence="1 6">Carbohydrate degradation; glycolysis; pyruvate from D-glyceraldehyde 3-phosphate: step 4/5.</text>
</comment>
<dbReference type="SFLD" id="SFLDG00178">
    <property type="entry name" value="enolase"/>
    <property type="match status" value="1"/>
</dbReference>
<dbReference type="HOGENOM" id="CLU_031223_2_1_2"/>
<evidence type="ECO:0000256" key="9">
    <source>
        <dbReference type="PIRSR" id="PIRSR001400-3"/>
    </source>
</evidence>
<evidence type="ECO:0000313" key="13">
    <source>
        <dbReference type="Proteomes" id="UP000067434"/>
    </source>
</evidence>
<dbReference type="Pfam" id="PF00113">
    <property type="entry name" value="Enolase_C"/>
    <property type="match status" value="1"/>
</dbReference>
<feature type="binding site" evidence="6 9">
    <location>
        <position position="247"/>
    </location>
    <ligand>
        <name>Mg(2+)</name>
        <dbReference type="ChEBI" id="CHEBI:18420"/>
    </ligand>
</feature>
<comment type="similarity">
    <text evidence="2 6">Belongs to the enolase family.</text>
</comment>
<dbReference type="GO" id="GO:0000287">
    <property type="term" value="F:magnesium ion binding"/>
    <property type="evidence" value="ECO:0007669"/>
    <property type="project" value="UniProtKB-UniRule"/>
</dbReference>
<sequence length="434" mass="47588">MWEDDFDITKIRSRWVLDSRSNPTVETEVYTLAGGFGRAIVPSGASTGSHEALELRDGSREFHGRGVLKAVENVNTVIAREIIGMDSRRQEDIDKKMLDIDGTPNKSRLGANAILSVSLAVAHAASSTYGVPLYFYLGGMQAYLLPVPLMNIINGGKHAGNELKIQEFMIVPVGAKTFREALKMGSETYNSLRKILKEKYGSSAINVGDEGGFAPPMKNTREALDALIAAIKDSGYSPGKDIALALDAAASEFYDDKRNVYYLDGKEYSRENLINYYKELVQEYPIVSIEDPLHEEDFEGFAIATQELKIQIVGDDLFVTNVKRISKGIASRAANALLLKVNQIGTLTESLNAARLVTMNNYSLIISHRSGESEDVTISHIAVALNAGQIKTGAPARGERTAKYNELLRIEEELGSRATYPGIGIFKHYKLGSL</sequence>
<evidence type="ECO:0000256" key="4">
    <source>
        <dbReference type="ARBA" id="ARBA00023152"/>
    </source>
</evidence>
<dbReference type="Proteomes" id="UP000067434">
    <property type="component" value="Chromosome"/>
</dbReference>
<evidence type="ECO:0000256" key="1">
    <source>
        <dbReference type="ARBA" id="ARBA00005031"/>
    </source>
</evidence>
<dbReference type="KEGG" id="thf:MA03_00915"/>
<feature type="binding site" evidence="8">
    <location>
        <position position="315"/>
    </location>
    <ligand>
        <name>substrate</name>
    </ligand>
</feature>
<comment type="subcellular location">
    <subcellularLocation>
        <location evidence="6">Cytoplasm</location>
    </subcellularLocation>
    <subcellularLocation>
        <location evidence="6">Secreted</location>
    </subcellularLocation>
    <subcellularLocation>
        <location evidence="6">Cell surface</location>
    </subcellularLocation>
    <text evidence="6">Fractions of enolase are present in both the cytoplasm and on the cell surface.</text>
</comment>
<dbReference type="InterPro" id="IPR000941">
    <property type="entry name" value="Enolase"/>
</dbReference>
<protein>
    <recommendedName>
        <fullName evidence="6">Enolase</fullName>
        <ecNumber evidence="6">4.2.1.11</ecNumber>
    </recommendedName>
    <alternativeName>
        <fullName evidence="6">2-phospho-D-glycerate hydro-lyase</fullName>
    </alternativeName>
    <alternativeName>
        <fullName evidence="6">2-phosphoglycerate dehydratase</fullName>
    </alternativeName>
</protein>
<keyword evidence="13" id="KW-1185">Reference proteome</keyword>
<dbReference type="PRINTS" id="PR00148">
    <property type="entry name" value="ENOLASE"/>
</dbReference>
<evidence type="ECO:0000313" key="12">
    <source>
        <dbReference type="EMBL" id="AKG39270.1"/>
    </source>
</evidence>
<evidence type="ECO:0000259" key="11">
    <source>
        <dbReference type="SMART" id="SM01193"/>
    </source>
</evidence>
<comment type="catalytic activity">
    <reaction evidence="6">
        <text>(2R)-2-phosphoglycerate = phosphoenolpyruvate + H2O</text>
        <dbReference type="Rhea" id="RHEA:10164"/>
        <dbReference type="ChEBI" id="CHEBI:15377"/>
        <dbReference type="ChEBI" id="CHEBI:58289"/>
        <dbReference type="ChEBI" id="CHEBI:58702"/>
        <dbReference type="EC" id="4.2.1.11"/>
    </reaction>
</comment>
<gene>
    <name evidence="6 12" type="primary">eno</name>
    <name evidence="12" type="ORF">MA03_00915</name>
</gene>
<dbReference type="HAMAP" id="MF_00318">
    <property type="entry name" value="Enolase"/>
    <property type="match status" value="1"/>
</dbReference>
<keyword evidence="6" id="KW-0964">Secreted</keyword>
<dbReference type="Gene3D" id="3.20.20.120">
    <property type="entry name" value="Enolase-like C-terminal domain"/>
    <property type="match status" value="1"/>
</dbReference>
<dbReference type="SFLD" id="SFLDF00002">
    <property type="entry name" value="enolase"/>
    <property type="match status" value="1"/>
</dbReference>
<dbReference type="Gene3D" id="3.30.390.10">
    <property type="entry name" value="Enolase-like, N-terminal domain"/>
    <property type="match status" value="1"/>
</dbReference>
<feature type="active site" description="Proton donor" evidence="6 7">
    <location>
        <position position="210"/>
    </location>
</feature>
<feature type="binding site" evidence="6">
    <location>
        <position position="340"/>
    </location>
    <ligand>
        <name>(2R)-2-phosphoglycerate</name>
        <dbReference type="ChEBI" id="CHEBI:58289"/>
    </ligand>
</feature>
<evidence type="ECO:0000256" key="3">
    <source>
        <dbReference type="ARBA" id="ARBA00022842"/>
    </source>
</evidence>
<dbReference type="Pfam" id="PF03952">
    <property type="entry name" value="Enolase_N"/>
    <property type="match status" value="1"/>
</dbReference>
<dbReference type="SMART" id="SM01192">
    <property type="entry name" value="Enolase_C"/>
    <property type="match status" value="1"/>
</dbReference>
<dbReference type="CDD" id="cd03313">
    <property type="entry name" value="enolase"/>
    <property type="match status" value="1"/>
</dbReference>
<dbReference type="PROSITE" id="PS00164">
    <property type="entry name" value="ENOLASE"/>
    <property type="match status" value="1"/>
</dbReference>
<feature type="active site" description="Proton acceptor" evidence="6 7">
    <location>
        <position position="340"/>
    </location>
</feature>
<dbReference type="InterPro" id="IPR020809">
    <property type="entry name" value="Enolase_CS"/>
</dbReference>
<dbReference type="InterPro" id="IPR036849">
    <property type="entry name" value="Enolase-like_C_sf"/>
</dbReference>